<dbReference type="Proteomes" id="UP001155483">
    <property type="component" value="Unassembled WGS sequence"/>
</dbReference>
<evidence type="ECO:0000256" key="3">
    <source>
        <dbReference type="ARBA" id="ARBA00022679"/>
    </source>
</evidence>
<dbReference type="CDD" id="cd04186">
    <property type="entry name" value="GT_2_like_c"/>
    <property type="match status" value="1"/>
</dbReference>
<dbReference type="AlphaFoldDB" id="A0A9X3B8Q6"/>
<dbReference type="EMBL" id="JAOTIF010000009">
    <property type="protein sequence ID" value="MCU7550056.1"/>
    <property type="molecule type" value="Genomic_DNA"/>
</dbReference>
<dbReference type="PANTHER" id="PTHR43179">
    <property type="entry name" value="RHAMNOSYLTRANSFERASE WBBL"/>
    <property type="match status" value="1"/>
</dbReference>
<dbReference type="GO" id="GO:0016757">
    <property type="term" value="F:glycosyltransferase activity"/>
    <property type="evidence" value="ECO:0007669"/>
    <property type="project" value="UniProtKB-KW"/>
</dbReference>
<evidence type="ECO:0000259" key="4">
    <source>
        <dbReference type="Pfam" id="PF00535"/>
    </source>
</evidence>
<evidence type="ECO:0000313" key="5">
    <source>
        <dbReference type="EMBL" id="MCU7550056.1"/>
    </source>
</evidence>
<comment type="caution">
    <text evidence="5">The sequence shown here is derived from an EMBL/GenBank/DDBJ whole genome shotgun (WGS) entry which is preliminary data.</text>
</comment>
<evidence type="ECO:0000313" key="6">
    <source>
        <dbReference type="Proteomes" id="UP001155483"/>
    </source>
</evidence>
<keyword evidence="6" id="KW-1185">Reference proteome</keyword>
<reference evidence="5" key="1">
    <citation type="submission" date="2022-09" db="EMBL/GenBank/DDBJ databases">
        <authorList>
            <person name="Yuan C."/>
            <person name="Ke Z."/>
        </authorList>
    </citation>
    <scope>NUCLEOTIDE SEQUENCE</scope>
    <source>
        <strain evidence="5">LB-8</strain>
    </source>
</reference>
<reference evidence="5" key="2">
    <citation type="submission" date="2023-04" db="EMBL/GenBank/DDBJ databases">
        <title>Paracnuella aquatica gen. nov., sp. nov., a member of the family Chitinophagaceae isolated from a hot spring.</title>
        <authorList>
            <person name="Wang C."/>
        </authorList>
    </citation>
    <scope>NUCLEOTIDE SEQUENCE</scope>
    <source>
        <strain evidence="5">LB-8</strain>
    </source>
</reference>
<feature type="domain" description="Glycosyltransferase 2-like" evidence="4">
    <location>
        <begin position="9"/>
        <end position="131"/>
    </location>
</feature>
<sequence>MVYSPSVAIVILNWNGKHHLEQFLPSVLSTNYGNYKVVVADNASTDGSVDFVRSNFPKVEVVVLHQNFGFARGYNEALKRVEADYFMLLNSDVEITPGWLQPMVELLESNDRNAACQPKILAYKNKRLFEYAGAAGGWLDAYGYPFARGRIFDVCEEDHGQYDTTQQVFWASGAALLIRSNVFRQLNGFDEYFFAHQEEIDLCWRLQLSGFKLFCCPQSIVYHVGGGTLPRGNSKKTFLNFRNNQIMLAKNLPWPEKWWKIPFRMALDQVSALKGLLSGDGGYFIAIIKAHLAFCRWCIFHKRTKRTYPLAPIKSLHGICQGIIIWEHFVKKKTRFSEIINVDN</sequence>
<evidence type="ECO:0000256" key="1">
    <source>
        <dbReference type="ARBA" id="ARBA00006739"/>
    </source>
</evidence>
<gene>
    <name evidence="5" type="ORF">OCK74_13105</name>
</gene>
<proteinExistence type="inferred from homology"/>
<comment type="similarity">
    <text evidence="1">Belongs to the glycosyltransferase 2 family.</text>
</comment>
<keyword evidence="2" id="KW-0328">Glycosyltransferase</keyword>
<organism evidence="5 6">
    <name type="scientific">Paraflavisolibacter caeni</name>
    <dbReference type="NCBI Taxonomy" id="2982496"/>
    <lineage>
        <taxon>Bacteria</taxon>
        <taxon>Pseudomonadati</taxon>
        <taxon>Bacteroidota</taxon>
        <taxon>Chitinophagia</taxon>
        <taxon>Chitinophagales</taxon>
        <taxon>Chitinophagaceae</taxon>
        <taxon>Paraflavisolibacter</taxon>
    </lineage>
</organism>
<dbReference type="Pfam" id="PF00535">
    <property type="entry name" value="Glycos_transf_2"/>
    <property type="match status" value="1"/>
</dbReference>
<dbReference type="SUPFAM" id="SSF53448">
    <property type="entry name" value="Nucleotide-diphospho-sugar transferases"/>
    <property type="match status" value="1"/>
</dbReference>
<dbReference type="InterPro" id="IPR001173">
    <property type="entry name" value="Glyco_trans_2-like"/>
</dbReference>
<name>A0A9X3B8Q6_9BACT</name>
<dbReference type="Gene3D" id="3.90.550.10">
    <property type="entry name" value="Spore Coat Polysaccharide Biosynthesis Protein SpsA, Chain A"/>
    <property type="match status" value="1"/>
</dbReference>
<dbReference type="PANTHER" id="PTHR43179:SF12">
    <property type="entry name" value="GALACTOFURANOSYLTRANSFERASE GLFT2"/>
    <property type="match status" value="1"/>
</dbReference>
<accession>A0A9X3B8Q6</accession>
<dbReference type="RefSeq" id="WP_279297496.1">
    <property type="nucleotide sequence ID" value="NZ_JAOTIF010000009.1"/>
</dbReference>
<protein>
    <submittedName>
        <fullName evidence="5">Glycosyltransferase family 2 protein</fullName>
    </submittedName>
</protein>
<keyword evidence="3" id="KW-0808">Transferase</keyword>
<dbReference type="InterPro" id="IPR029044">
    <property type="entry name" value="Nucleotide-diphossugar_trans"/>
</dbReference>
<evidence type="ECO:0000256" key="2">
    <source>
        <dbReference type="ARBA" id="ARBA00022676"/>
    </source>
</evidence>